<feature type="domain" description="Tyrosine specific protein phosphatases" evidence="1">
    <location>
        <begin position="162"/>
        <end position="221"/>
    </location>
</feature>
<dbReference type="PANTHER" id="PTHR23339">
    <property type="entry name" value="TYROSINE SPECIFIC PROTEIN PHOSPHATASE AND DUAL SPECIFICITY PROTEIN PHOSPHATASE"/>
    <property type="match status" value="1"/>
</dbReference>
<evidence type="ECO:0000313" key="3">
    <source>
        <dbReference type="Proteomes" id="UP000822476"/>
    </source>
</evidence>
<protein>
    <recommendedName>
        <fullName evidence="1">Tyrosine specific protein phosphatases domain-containing protein</fullName>
    </recommendedName>
</protein>
<evidence type="ECO:0000313" key="2">
    <source>
        <dbReference type="EMBL" id="KAF7258070.1"/>
    </source>
</evidence>
<sequence>MFGLPATMVNFVFEKLDRKTIDDNKTSVKPRKSLKEKCLRVISRNQLCRLFCCGQRCKFCNPVKYLRGFEVAVQGLYSTWITENILAMSRPSTQIIKTYDIIQQFKKHNIKTVINMQSFGEHGECGDGNGACGFSYDPYIFMNNHIYFYNFAWSDHCVGSLTAILDAVDVMQFSLINGKVAVHCHAGVGCEGRTGTIIACYLIYNNRISATEAIRYVRQKRKILSVSLTTNKICRLQSSAPNFSGVNESVKGITDTIISPNALNESFSQNDDIKLLKPRFKNISPRVLKIVAALLTVTWSKDVNAEVLYWKKEFNTNPNALSKLENENIKQTVLSKLAFDWLKDLKNPVLRLQDLLALVQYPSKNIWEQLETLEKPVVCTFVLIARFLGCLKPLPAELELSLIRRFMELLLQLDDGTLSNNYSNNHLPTNSLDFSTGTFSELYAEAVNLMQTLTDSLPNSSGRKHCRISTSMLNKSES</sequence>
<dbReference type="Proteomes" id="UP000822476">
    <property type="component" value="Unassembled WGS sequence"/>
</dbReference>
<dbReference type="Pfam" id="PF00782">
    <property type="entry name" value="DSPc"/>
    <property type="match status" value="1"/>
</dbReference>
<dbReference type="OrthoDB" id="19045at2759"/>
<dbReference type="InterPro" id="IPR000387">
    <property type="entry name" value="Tyr_Pase_dom"/>
</dbReference>
<dbReference type="InterPro" id="IPR000340">
    <property type="entry name" value="Dual-sp_phosphatase_cat-dom"/>
</dbReference>
<dbReference type="SMART" id="SM00195">
    <property type="entry name" value="DSPc"/>
    <property type="match status" value="1"/>
</dbReference>
<organism evidence="2 3">
    <name type="scientific">Paragonimus skrjabini miyazakii</name>
    <dbReference type="NCBI Taxonomy" id="59628"/>
    <lineage>
        <taxon>Eukaryota</taxon>
        <taxon>Metazoa</taxon>
        <taxon>Spiralia</taxon>
        <taxon>Lophotrochozoa</taxon>
        <taxon>Platyhelminthes</taxon>
        <taxon>Trematoda</taxon>
        <taxon>Digenea</taxon>
        <taxon>Plagiorchiida</taxon>
        <taxon>Troglotremata</taxon>
        <taxon>Troglotrematidae</taxon>
        <taxon>Paragonimus</taxon>
    </lineage>
</organism>
<keyword evidence="3" id="KW-1185">Reference proteome</keyword>
<comment type="caution">
    <text evidence="2">The sequence shown here is derived from an EMBL/GenBank/DDBJ whole genome shotgun (WGS) entry which is preliminary data.</text>
</comment>
<evidence type="ECO:0000259" key="1">
    <source>
        <dbReference type="PROSITE" id="PS50056"/>
    </source>
</evidence>
<dbReference type="InterPro" id="IPR050561">
    <property type="entry name" value="PTP"/>
</dbReference>
<dbReference type="InterPro" id="IPR029021">
    <property type="entry name" value="Prot-tyrosine_phosphatase-like"/>
</dbReference>
<proteinExistence type="predicted"/>
<dbReference type="EMBL" id="JTDE01001964">
    <property type="protein sequence ID" value="KAF7258070.1"/>
    <property type="molecule type" value="Genomic_DNA"/>
</dbReference>
<gene>
    <name evidence="2" type="ORF">EG68_04781</name>
</gene>
<dbReference type="SUPFAM" id="SSF52799">
    <property type="entry name" value="(Phosphotyrosine protein) phosphatases II"/>
    <property type="match status" value="1"/>
</dbReference>
<name>A0A8S9YXY9_9TREM</name>
<dbReference type="PROSITE" id="PS50056">
    <property type="entry name" value="TYR_PHOSPHATASE_2"/>
    <property type="match status" value="1"/>
</dbReference>
<accession>A0A8S9YXY9</accession>
<dbReference type="Gene3D" id="3.90.190.10">
    <property type="entry name" value="Protein tyrosine phosphatase superfamily"/>
    <property type="match status" value="1"/>
</dbReference>
<dbReference type="AlphaFoldDB" id="A0A8S9YXY9"/>
<reference evidence="2" key="1">
    <citation type="submission" date="2019-07" db="EMBL/GenBank/DDBJ databases">
        <title>Annotation for the trematode Paragonimus miyazaki's.</title>
        <authorList>
            <person name="Choi Y.-J."/>
        </authorList>
    </citation>
    <scope>NUCLEOTIDE SEQUENCE</scope>
    <source>
        <strain evidence="2">Japan</strain>
    </source>
</reference>
<dbReference type="InterPro" id="IPR020422">
    <property type="entry name" value="TYR_PHOSPHATASE_DUAL_dom"/>
</dbReference>